<feature type="compositionally biased region" description="Low complexity" evidence="1">
    <location>
        <begin position="261"/>
        <end position="275"/>
    </location>
</feature>
<proteinExistence type="predicted"/>
<dbReference type="RefSeq" id="WP_003450436.1">
    <property type="nucleotide sequence ID" value="NZ_AP014862.1"/>
</dbReference>
<dbReference type="EMBL" id="AP014862">
    <property type="protein sequence ID" value="BAU75936.1"/>
    <property type="molecule type" value="Genomic_DNA"/>
</dbReference>
<name>A0AAD1C3L7_METFU</name>
<accession>A0AAD1C3L7</accession>
<evidence type="ECO:0000313" key="3">
    <source>
        <dbReference type="Proteomes" id="UP000218554"/>
    </source>
</evidence>
<keyword evidence="3" id="KW-1185">Reference proteome</keyword>
<reference evidence="3" key="1">
    <citation type="submission" date="2015-05" db="EMBL/GenBank/DDBJ databases">
        <title>Draft genome sequencing of a biphenyl-degrading bacterium, Pseudomonas balearica KF707 (=NBRC110670).</title>
        <authorList>
            <person name="Kimura N."/>
            <person name="Hirose J."/>
            <person name="Watanabe T."/>
            <person name="Suenaga H."/>
            <person name="Fujihara H."/>
            <person name="Noguchi M."/>
            <person name="Hashimoto M."/>
            <person name="Shimodaira J."/>
            <person name="Tsuchikane K."/>
            <person name="Hosoyama A."/>
            <person name="Yamazoe A."/>
            <person name="Fujita N."/>
            <person name="Furukawa K."/>
        </authorList>
    </citation>
    <scope>NUCLEOTIDE SEQUENCE [LARGE SCALE GENOMIC DNA]</scope>
    <source>
        <strain evidence="3">DSM 10086 / NBRC 110670 / KF707</strain>
    </source>
</reference>
<reference evidence="2 3" key="2">
    <citation type="journal article" date="2017" name="Int. J. Syst. Evol. Microbiol.">
        <title>Pseudomonas furukawaii sp. nov., a polychlorinated biphenyl-degrading bacterium isolated from biphenyl-contaminated soil in Japan.</title>
        <authorList>
            <person name="Kimura N."/>
            <person name="Watanabe T."/>
            <person name="Suenaga H."/>
            <person name="Fujihara H."/>
            <person name="Futagami T."/>
            <person name="Goto M."/>
            <person name="Hanada S."/>
            <person name="Hirose J."/>
        </authorList>
    </citation>
    <scope>NUCLEOTIDE SEQUENCE [LARGE SCALE GENOMIC DNA]</scope>
    <source>
        <strain evidence="3">DSM 10086 / NBRC 110670 / KF707</strain>
    </source>
</reference>
<feature type="region of interest" description="Disordered" evidence="1">
    <location>
        <begin position="243"/>
        <end position="281"/>
    </location>
</feature>
<evidence type="ECO:0000256" key="1">
    <source>
        <dbReference type="SAM" id="MobiDB-lite"/>
    </source>
</evidence>
<feature type="compositionally biased region" description="Polar residues" evidence="1">
    <location>
        <begin position="138"/>
        <end position="147"/>
    </location>
</feature>
<feature type="region of interest" description="Disordered" evidence="1">
    <location>
        <begin position="18"/>
        <end position="207"/>
    </location>
</feature>
<gene>
    <name evidence="2" type="ORF">KF707C_42480</name>
</gene>
<sequence length="281" mass="29417">MMSDYFAALMRSSGLFSHRAEQAPEAPPELEMDVPAPRAPDAPGPAIGIPRERVPGRETPMPTNGQPHPAPDPAHHGQSRPAPSIDPGDLPQWQQAAPDAPRPREQVPAPGAPSQDGPPRPPQADELLRAAMHWVASDPQQAASAQRASLDRATQPHPGTPDTATTRVAAVPPHTMATPGQSRRPAPADGDRAQEVVTTPEPVPLAPRVAAPAILRAEPDGPDGTAEEPLTISIGAIHLRVEAPAPQTVARPAAPTPPAQRPAAPASPTRSGLSRRALRRL</sequence>
<dbReference type="Proteomes" id="UP000218554">
    <property type="component" value="Chromosome"/>
</dbReference>
<dbReference type="AlphaFoldDB" id="A0AAD1C3L7"/>
<feature type="compositionally biased region" description="Low complexity" evidence="1">
    <location>
        <begin position="243"/>
        <end position="253"/>
    </location>
</feature>
<evidence type="ECO:0000313" key="2">
    <source>
        <dbReference type="EMBL" id="BAU75936.1"/>
    </source>
</evidence>
<dbReference type="KEGG" id="pfuw:KF707C_42480"/>
<organism evidence="2 3">
    <name type="scientific">Metapseudomonas furukawaii</name>
    <name type="common">Pseudomonas furukawaii</name>
    <dbReference type="NCBI Taxonomy" id="1149133"/>
    <lineage>
        <taxon>Bacteria</taxon>
        <taxon>Pseudomonadati</taxon>
        <taxon>Pseudomonadota</taxon>
        <taxon>Gammaproteobacteria</taxon>
        <taxon>Pseudomonadales</taxon>
        <taxon>Pseudomonadaceae</taxon>
        <taxon>Metapseudomonas</taxon>
    </lineage>
</organism>
<protein>
    <submittedName>
        <fullName evidence="2">Basic proline-rich protein</fullName>
    </submittedName>
</protein>